<dbReference type="InterPro" id="IPR016156">
    <property type="entry name" value="FAD/NAD-linked_Rdtase_dimer_sf"/>
</dbReference>
<feature type="domain" description="Rhodanese" evidence="7">
    <location>
        <begin position="467"/>
        <end position="547"/>
    </location>
</feature>
<dbReference type="AlphaFoldDB" id="A0A0E4GAR9"/>
<dbReference type="InterPro" id="IPR050260">
    <property type="entry name" value="FAD-bd_OxRdtase"/>
</dbReference>
<name>A0A0E4GAR9_9FIRM</name>
<dbReference type="PANTHER" id="PTHR43429">
    <property type="entry name" value="PYRIDINE NUCLEOTIDE-DISULFIDE OXIDOREDUCTASE DOMAIN-CONTAINING"/>
    <property type="match status" value="1"/>
</dbReference>
<proteinExistence type="inferred from homology"/>
<sequence length="550" mass="60284">MMAKKVLVVGGVAAGASAAARLRRLDEDAEIIMFEKGPYISFANCGLPYYVGGVITERNNLLLQTPRDMKRRFNIDVRVMNEVTQIIPAEKKVEVCNRMTDESYRETYDYLILAPGAEPLIPPLPGIDKTNVFIVRNVPDSDAIKNYIMTENPRTAVVIGGGFIGLEMAEMLMDAGLKVSLLEMAPQVMRALDPEMADILHSYLKFNGLDLRLSSQATAFEGEDRVMAIRLADGSLIPSDLVVLGLGVKPAAGLAKEAGLKIGSTGAIWVDEYLRTSDPFIYAGGDAVQVKDFITGEDSYVPLAGPANRQGWLIANNICGRSLPYKGAQGSAILKFRNMTIAATGKNEYELNRAGIKYLTCHIHPNSHATYYPGATQMTAKLLFTPDNGKILGAQIVGSDGVDKRIDVLATAIRAGMNVFDLQELELAYAPPYSSAKDPVNMLAYVAGNMLNGDIEVTYWTDVAQEVSRGAFLIDARTPEEFKYGAVEGATNIPVDEIRNRLAEIPKDRDILVYCQVGLRSYITTRILKQNNFKVKNISGGYKLYEVIRK</sequence>
<dbReference type="Gene3D" id="3.50.50.60">
    <property type="entry name" value="FAD/NAD(P)-binding domain"/>
    <property type="match status" value="2"/>
</dbReference>
<protein>
    <submittedName>
        <fullName evidence="8">FAD-dependent pyridine nucleotide-disulphide oxidoreductase</fullName>
    </submittedName>
</protein>
<keyword evidence="6" id="KW-0676">Redox-active center</keyword>
<comment type="similarity">
    <text evidence="2">Belongs to the class-III pyridine nucleotide-disulfide oxidoreductase family.</text>
</comment>
<dbReference type="Gene3D" id="3.40.250.10">
    <property type="entry name" value="Rhodanese-like domain"/>
    <property type="match status" value="1"/>
</dbReference>
<dbReference type="InterPro" id="IPR036188">
    <property type="entry name" value="FAD/NAD-bd_sf"/>
</dbReference>
<evidence type="ECO:0000313" key="9">
    <source>
        <dbReference type="Proteomes" id="UP000045545"/>
    </source>
</evidence>
<accession>A0A0E4GAR9</accession>
<dbReference type="PRINTS" id="PR00411">
    <property type="entry name" value="PNDRDTASEI"/>
</dbReference>
<evidence type="ECO:0000256" key="6">
    <source>
        <dbReference type="ARBA" id="ARBA00023284"/>
    </source>
</evidence>
<dbReference type="PANTHER" id="PTHR43429:SF1">
    <property type="entry name" value="NAD(P)H SULFUR OXIDOREDUCTASE (COA-DEPENDENT)"/>
    <property type="match status" value="1"/>
</dbReference>
<keyword evidence="3" id="KW-0285">Flavoprotein</keyword>
<dbReference type="SMART" id="SM00450">
    <property type="entry name" value="RHOD"/>
    <property type="match status" value="1"/>
</dbReference>
<keyword evidence="4" id="KW-0274">FAD</keyword>
<keyword evidence="9" id="KW-1185">Reference proteome</keyword>
<dbReference type="Pfam" id="PF07992">
    <property type="entry name" value="Pyr_redox_2"/>
    <property type="match status" value="1"/>
</dbReference>
<reference evidence="8 9" key="1">
    <citation type="submission" date="2015-03" db="EMBL/GenBank/DDBJ databases">
        <authorList>
            <person name="Murphy D."/>
        </authorList>
    </citation>
    <scope>NUCLEOTIDE SEQUENCE [LARGE SCALE GENOMIC DNA]</scope>
    <source>
        <strain evidence="8 9">OL-4</strain>
    </source>
</reference>
<keyword evidence="5" id="KW-0560">Oxidoreductase</keyword>
<evidence type="ECO:0000256" key="3">
    <source>
        <dbReference type="ARBA" id="ARBA00022630"/>
    </source>
</evidence>
<evidence type="ECO:0000256" key="4">
    <source>
        <dbReference type="ARBA" id="ARBA00022827"/>
    </source>
</evidence>
<dbReference type="EMBL" id="CGIH01000020">
    <property type="protein sequence ID" value="CFX41775.1"/>
    <property type="molecule type" value="Genomic_DNA"/>
</dbReference>
<dbReference type="InterPro" id="IPR004099">
    <property type="entry name" value="Pyr_nucl-diS_OxRdtase_dimer"/>
</dbReference>
<evidence type="ECO:0000256" key="1">
    <source>
        <dbReference type="ARBA" id="ARBA00001974"/>
    </source>
</evidence>
<dbReference type="SUPFAM" id="SSF51905">
    <property type="entry name" value="FAD/NAD(P)-binding domain"/>
    <property type="match status" value="2"/>
</dbReference>
<dbReference type="InterPro" id="IPR023753">
    <property type="entry name" value="FAD/NAD-binding_dom"/>
</dbReference>
<evidence type="ECO:0000256" key="2">
    <source>
        <dbReference type="ARBA" id="ARBA00009130"/>
    </source>
</evidence>
<dbReference type="GO" id="GO:0016491">
    <property type="term" value="F:oxidoreductase activity"/>
    <property type="evidence" value="ECO:0007669"/>
    <property type="project" value="UniProtKB-KW"/>
</dbReference>
<organism evidence="8 9">
    <name type="scientific">Syntrophomonas zehnderi OL-4</name>
    <dbReference type="NCBI Taxonomy" id="690567"/>
    <lineage>
        <taxon>Bacteria</taxon>
        <taxon>Bacillati</taxon>
        <taxon>Bacillota</taxon>
        <taxon>Clostridia</taxon>
        <taxon>Eubacteriales</taxon>
        <taxon>Syntrophomonadaceae</taxon>
        <taxon>Syntrophomonas</taxon>
    </lineage>
</organism>
<gene>
    <name evidence="8" type="ORF">1171</name>
</gene>
<dbReference type="Proteomes" id="UP000045545">
    <property type="component" value="Unassembled WGS sequence"/>
</dbReference>
<dbReference type="InterPro" id="IPR001763">
    <property type="entry name" value="Rhodanese-like_dom"/>
</dbReference>
<dbReference type="Pfam" id="PF02852">
    <property type="entry name" value="Pyr_redox_dim"/>
    <property type="match status" value="1"/>
</dbReference>
<dbReference type="PROSITE" id="PS50206">
    <property type="entry name" value="RHODANESE_3"/>
    <property type="match status" value="1"/>
</dbReference>
<evidence type="ECO:0000313" key="8">
    <source>
        <dbReference type="EMBL" id="CFX41775.1"/>
    </source>
</evidence>
<dbReference type="Pfam" id="PF00581">
    <property type="entry name" value="Rhodanese"/>
    <property type="match status" value="1"/>
</dbReference>
<dbReference type="SUPFAM" id="SSF55424">
    <property type="entry name" value="FAD/NAD-linked reductases, dimerisation (C-terminal) domain"/>
    <property type="match status" value="1"/>
</dbReference>
<dbReference type="STRING" id="690567.1171"/>
<dbReference type="RefSeq" id="WP_242847491.1">
    <property type="nucleotide sequence ID" value="NZ_CGIH01000020.1"/>
</dbReference>
<dbReference type="SUPFAM" id="SSF52821">
    <property type="entry name" value="Rhodanese/Cell cycle control phosphatase"/>
    <property type="match status" value="1"/>
</dbReference>
<evidence type="ECO:0000259" key="7">
    <source>
        <dbReference type="PROSITE" id="PS50206"/>
    </source>
</evidence>
<dbReference type="InterPro" id="IPR036873">
    <property type="entry name" value="Rhodanese-like_dom_sf"/>
</dbReference>
<dbReference type="PRINTS" id="PR00368">
    <property type="entry name" value="FADPNR"/>
</dbReference>
<comment type="cofactor">
    <cofactor evidence="1">
        <name>FAD</name>
        <dbReference type="ChEBI" id="CHEBI:57692"/>
    </cofactor>
</comment>
<evidence type="ECO:0000256" key="5">
    <source>
        <dbReference type="ARBA" id="ARBA00023002"/>
    </source>
</evidence>